<dbReference type="FunFam" id="1.10.10.10:FF:000001">
    <property type="entry name" value="LysR family transcriptional regulator"/>
    <property type="match status" value="1"/>
</dbReference>
<evidence type="ECO:0000256" key="4">
    <source>
        <dbReference type="ARBA" id="ARBA00023163"/>
    </source>
</evidence>
<dbReference type="KEGG" id="wcp:H9Q76_12105"/>
<dbReference type="InterPro" id="IPR036388">
    <property type="entry name" value="WH-like_DNA-bd_sf"/>
</dbReference>
<organism evidence="6 7">
    <name type="scientific">Wujia chipingensis</name>
    <dbReference type="NCBI Taxonomy" id="2763670"/>
    <lineage>
        <taxon>Bacteria</taxon>
        <taxon>Bacillati</taxon>
        <taxon>Bacillota</taxon>
        <taxon>Clostridia</taxon>
        <taxon>Lachnospirales</taxon>
        <taxon>Lachnospiraceae</taxon>
        <taxon>Wujia</taxon>
    </lineage>
</organism>
<dbReference type="SUPFAM" id="SSF46785">
    <property type="entry name" value="Winged helix' DNA-binding domain"/>
    <property type="match status" value="1"/>
</dbReference>
<accession>A0A7G9FLK9</accession>
<evidence type="ECO:0000313" key="7">
    <source>
        <dbReference type="Proteomes" id="UP000515819"/>
    </source>
</evidence>
<dbReference type="Pfam" id="PF03466">
    <property type="entry name" value="LysR_substrate"/>
    <property type="match status" value="1"/>
</dbReference>
<dbReference type="PANTHER" id="PTHR30126">
    <property type="entry name" value="HTH-TYPE TRANSCRIPTIONAL REGULATOR"/>
    <property type="match status" value="1"/>
</dbReference>
<protein>
    <submittedName>
        <fullName evidence="6">LysR family transcriptional regulator</fullName>
    </submittedName>
</protein>
<evidence type="ECO:0000313" key="6">
    <source>
        <dbReference type="EMBL" id="QNL99440.1"/>
    </source>
</evidence>
<dbReference type="Proteomes" id="UP000515819">
    <property type="component" value="Chromosome"/>
</dbReference>
<dbReference type="PANTHER" id="PTHR30126:SF40">
    <property type="entry name" value="HTH-TYPE TRANSCRIPTIONAL REGULATOR GLTR"/>
    <property type="match status" value="1"/>
</dbReference>
<evidence type="ECO:0000256" key="1">
    <source>
        <dbReference type="ARBA" id="ARBA00009437"/>
    </source>
</evidence>
<dbReference type="InterPro" id="IPR036390">
    <property type="entry name" value="WH_DNA-bd_sf"/>
</dbReference>
<sequence>MDIEALNTFLTLANTKNYTRTAAQLFVAQSTVTNRIHELEKELNIALFTRNNRSVELTVEGEQFKDYAEKVITLTNASLSEISSLHKYENHLRIGCSDSIYEGHLAPIILEHQRQFPNDALKITIGLSNLLMEQLQNDIFDVIFTYLPMKKSSYHCEVYKQDKMILVTDYYNTMYARGITKQALIAENYLMCNFALQDVGQFIRNLFPRYHQFSLEIDDCSKIIPFLLGSESYTFLPADTARPFLEAGKLRVIPLLDLETPVINSYMICKNSKRELCQSIFM</sequence>
<dbReference type="Gene3D" id="1.10.10.10">
    <property type="entry name" value="Winged helix-like DNA-binding domain superfamily/Winged helix DNA-binding domain"/>
    <property type="match status" value="1"/>
</dbReference>
<evidence type="ECO:0000256" key="2">
    <source>
        <dbReference type="ARBA" id="ARBA00023015"/>
    </source>
</evidence>
<proteinExistence type="inferred from homology"/>
<dbReference type="EMBL" id="CP060632">
    <property type="protein sequence ID" value="QNL99440.1"/>
    <property type="molecule type" value="Genomic_DNA"/>
</dbReference>
<name>A0A7G9FLK9_9FIRM</name>
<gene>
    <name evidence="6" type="ORF">H9Q76_12105</name>
</gene>
<reference evidence="6 7" key="1">
    <citation type="submission" date="2020-08" db="EMBL/GenBank/DDBJ databases">
        <authorList>
            <person name="Liu C."/>
            <person name="Sun Q."/>
        </authorList>
    </citation>
    <scope>NUCLEOTIDE SEQUENCE [LARGE SCALE GENOMIC DNA]</scope>
    <source>
        <strain evidence="6 7">NSJ-4</strain>
    </source>
</reference>
<dbReference type="PRINTS" id="PR00039">
    <property type="entry name" value="HTHLYSR"/>
</dbReference>
<dbReference type="InterPro" id="IPR000847">
    <property type="entry name" value="LysR_HTH_N"/>
</dbReference>
<dbReference type="Pfam" id="PF00126">
    <property type="entry name" value="HTH_1"/>
    <property type="match status" value="1"/>
</dbReference>
<keyword evidence="7" id="KW-1185">Reference proteome</keyword>
<feature type="domain" description="HTH lysR-type" evidence="5">
    <location>
        <begin position="1"/>
        <end position="58"/>
    </location>
</feature>
<dbReference type="GO" id="GO:0000976">
    <property type="term" value="F:transcription cis-regulatory region binding"/>
    <property type="evidence" value="ECO:0007669"/>
    <property type="project" value="TreeGrafter"/>
</dbReference>
<dbReference type="InterPro" id="IPR005119">
    <property type="entry name" value="LysR_subst-bd"/>
</dbReference>
<dbReference type="CDD" id="cd05466">
    <property type="entry name" value="PBP2_LTTR_substrate"/>
    <property type="match status" value="1"/>
</dbReference>
<dbReference type="GO" id="GO:0003700">
    <property type="term" value="F:DNA-binding transcription factor activity"/>
    <property type="evidence" value="ECO:0007669"/>
    <property type="project" value="InterPro"/>
</dbReference>
<dbReference type="RefSeq" id="WP_249321207.1">
    <property type="nucleotide sequence ID" value="NZ_CP060632.1"/>
</dbReference>
<keyword evidence="4" id="KW-0804">Transcription</keyword>
<keyword evidence="2" id="KW-0805">Transcription regulation</keyword>
<dbReference type="PROSITE" id="PS50931">
    <property type="entry name" value="HTH_LYSR"/>
    <property type="match status" value="1"/>
</dbReference>
<dbReference type="Gene3D" id="3.40.190.290">
    <property type="match status" value="1"/>
</dbReference>
<comment type="similarity">
    <text evidence="1">Belongs to the LysR transcriptional regulatory family.</text>
</comment>
<dbReference type="SUPFAM" id="SSF53850">
    <property type="entry name" value="Periplasmic binding protein-like II"/>
    <property type="match status" value="1"/>
</dbReference>
<keyword evidence="3" id="KW-0238">DNA-binding</keyword>
<dbReference type="AlphaFoldDB" id="A0A7G9FLK9"/>
<evidence type="ECO:0000259" key="5">
    <source>
        <dbReference type="PROSITE" id="PS50931"/>
    </source>
</evidence>
<evidence type="ECO:0000256" key="3">
    <source>
        <dbReference type="ARBA" id="ARBA00023125"/>
    </source>
</evidence>